<name>A0A5B9D568_9ARCH</name>
<reference evidence="1 2" key="1">
    <citation type="journal article" date="2020" name="Nature">
        <title>Isolation of an archaeon at the prokaryote-eukaryote interface.</title>
        <authorList>
            <person name="Imachi H."/>
            <person name="Nobu M.K."/>
            <person name="Nakahara N."/>
            <person name="Morono Y."/>
            <person name="Ogawara M."/>
            <person name="Takaki Y."/>
            <person name="Takano Y."/>
            <person name="Uematsu K."/>
            <person name="Ikuta T."/>
            <person name="Ito M."/>
            <person name="Matsui Y."/>
            <person name="Miyazaki M."/>
            <person name="Murata K."/>
            <person name="Saito Y."/>
            <person name="Sakai S."/>
            <person name="Song C."/>
            <person name="Tasumi E."/>
            <person name="Yamanaka Y."/>
            <person name="Yamaguchi T."/>
            <person name="Kamagata Y."/>
            <person name="Tamaki H."/>
            <person name="Takai K."/>
        </authorList>
    </citation>
    <scope>NUCLEOTIDE SEQUENCE [LARGE SCALE GENOMIC DNA]</scope>
    <source>
        <strain evidence="1 2">MK-D1</strain>
    </source>
</reference>
<sequence length="74" mass="8490">MAKSGKKSLFFKPNSVSNIENYIHFAQKKSKSSGLQIRISYTHDSGLNLNVTGPKDKINLFEHQMRAYIEELEM</sequence>
<gene>
    <name evidence="1" type="ORF">DSAG12_00069</name>
</gene>
<dbReference type="KEGG" id="psyt:DSAG12_00069"/>
<dbReference type="AlphaFoldDB" id="A0A5B9D568"/>
<protein>
    <recommendedName>
        <fullName evidence="3">Transcription factor Pcc1</fullName>
    </recommendedName>
</protein>
<evidence type="ECO:0000313" key="2">
    <source>
        <dbReference type="Proteomes" id="UP000321408"/>
    </source>
</evidence>
<reference evidence="1 2" key="2">
    <citation type="journal article" date="2024" name="Int. J. Syst. Evol. Microbiol.">
        <title>Promethearchaeum syntrophicum gen. nov., sp. nov., an anaerobic, obligately syntrophic archaeon, the first isolate of the lineage 'Asgard' archaea, and proposal of the new archaeal phylum Promethearchaeota phyl. nov. and kingdom Promethearchaeati regn. nov.</title>
        <authorList>
            <person name="Imachi H."/>
            <person name="Nobu M.K."/>
            <person name="Kato S."/>
            <person name="Takaki Y."/>
            <person name="Miyazaki M."/>
            <person name="Miyata M."/>
            <person name="Ogawara M."/>
            <person name="Saito Y."/>
            <person name="Sakai S."/>
            <person name="Tahara Y.O."/>
            <person name="Takano Y."/>
            <person name="Tasumi E."/>
            <person name="Uematsu K."/>
            <person name="Yoshimura T."/>
            <person name="Itoh T."/>
            <person name="Ohkuma M."/>
            <person name="Takai K."/>
        </authorList>
    </citation>
    <scope>NUCLEOTIDE SEQUENCE [LARGE SCALE GENOMIC DNA]</scope>
    <source>
        <strain evidence="1 2">MK-D1</strain>
    </source>
</reference>
<dbReference type="EMBL" id="CP042905">
    <property type="protein sequence ID" value="QEE14258.1"/>
    <property type="molecule type" value="Genomic_DNA"/>
</dbReference>
<accession>A0A5B9D568</accession>
<keyword evidence="2" id="KW-1185">Reference proteome</keyword>
<evidence type="ECO:0008006" key="3">
    <source>
        <dbReference type="Google" id="ProtNLM"/>
    </source>
</evidence>
<organism evidence="1 2">
    <name type="scientific">Promethearchaeum syntrophicum</name>
    <dbReference type="NCBI Taxonomy" id="2594042"/>
    <lineage>
        <taxon>Archaea</taxon>
        <taxon>Promethearchaeati</taxon>
        <taxon>Promethearchaeota</taxon>
        <taxon>Promethearchaeia</taxon>
        <taxon>Promethearchaeales</taxon>
        <taxon>Promethearchaeaceae</taxon>
        <taxon>Promethearchaeum</taxon>
    </lineage>
</organism>
<evidence type="ECO:0000313" key="1">
    <source>
        <dbReference type="EMBL" id="QEE14258.1"/>
    </source>
</evidence>
<proteinExistence type="predicted"/>
<dbReference type="Proteomes" id="UP000321408">
    <property type="component" value="Chromosome"/>
</dbReference>
<dbReference type="RefSeq" id="WP_147661221.1">
    <property type="nucleotide sequence ID" value="NZ_CP042905.2"/>
</dbReference>
<dbReference type="GeneID" id="41328076"/>